<dbReference type="PANTHER" id="PTHR24258">
    <property type="entry name" value="SERINE PROTEASE-RELATED"/>
    <property type="match status" value="1"/>
</dbReference>
<dbReference type="FunFam" id="2.40.10.10:FF:000038">
    <property type="entry name" value="Serine protease"/>
    <property type="match status" value="1"/>
</dbReference>
<evidence type="ECO:0000256" key="1">
    <source>
        <dbReference type="ARBA" id="ARBA00004613"/>
    </source>
</evidence>
<evidence type="ECO:0000313" key="8">
    <source>
        <dbReference type="EnsemblMetazoa" id="MDOA013723-PB"/>
    </source>
</evidence>
<dbReference type="GO" id="GO:0005576">
    <property type="term" value="C:extracellular region"/>
    <property type="evidence" value="ECO:0007669"/>
    <property type="project" value="UniProtKB-SubCell"/>
</dbReference>
<dbReference type="VEuPathDB" id="VectorBase:MDOA013723"/>
<dbReference type="InterPro" id="IPR043504">
    <property type="entry name" value="Peptidase_S1_PA_chymotrypsin"/>
</dbReference>
<dbReference type="STRING" id="7370.A0A1I8NC80"/>
<evidence type="ECO:0000256" key="2">
    <source>
        <dbReference type="ARBA" id="ARBA00022525"/>
    </source>
</evidence>
<sequence length="404" mass="43454">LQLTESTTTTTTTTTTTAAATTPNPTRAPSGFAQIVTPDPNGGATITGSISGKQLCNCVPYHMCDPSSNSQVSNSGQVETPTDDVSLLIDIRFNADDPVCPHFLDVCCDGENTRDNSIMPTPQEQKPNRPKGCGIRNVGGIDFNITGALDNEAGFGEFPWTVALLNSGNSSYFCAGSLIHPSVVLTGVHCVIGRPLNSFKIRAGEWDTQTTKERLPYQETMPAKVLQHPRYNPRNVGNDFALIILQTPFTLGDHINVVCLPPANSVPTEGTTCFSTGWGKDQFGAQGRFSAIMKRLPLPIVEFNRCQSQFRTTRLGPNFVLDPSFICAGGQVGIDTCQGDGGAPLVCPTGPPSENRYQQSGLVVWGIGCNDPIPAAYAHIGLARSWIDEQMYAHNFDTTSYSIF</sequence>
<comment type="subcellular location">
    <subcellularLocation>
        <location evidence="1">Secreted</location>
    </subcellularLocation>
</comment>
<proteinExistence type="predicted"/>
<feature type="compositionally biased region" description="Low complexity" evidence="6">
    <location>
        <begin position="7"/>
        <end position="22"/>
    </location>
</feature>
<dbReference type="InterPro" id="IPR041515">
    <property type="entry name" value="PPAF-2-like_Clip"/>
</dbReference>
<dbReference type="InterPro" id="IPR009003">
    <property type="entry name" value="Peptidase_S1_PA"/>
</dbReference>
<dbReference type="Pfam" id="PF00089">
    <property type="entry name" value="Trypsin"/>
    <property type="match status" value="1"/>
</dbReference>
<evidence type="ECO:0000256" key="5">
    <source>
        <dbReference type="ARBA" id="ARBA00076468"/>
    </source>
</evidence>
<dbReference type="SUPFAM" id="SSF50494">
    <property type="entry name" value="Trypsin-like serine proteases"/>
    <property type="match status" value="1"/>
</dbReference>
<dbReference type="AlphaFoldDB" id="A0A1I8NC80"/>
<dbReference type="PRINTS" id="PR00722">
    <property type="entry name" value="CHYMOTRYPSIN"/>
</dbReference>
<evidence type="ECO:0000256" key="4">
    <source>
        <dbReference type="ARBA" id="ARBA00068096"/>
    </source>
</evidence>
<evidence type="ECO:0000256" key="6">
    <source>
        <dbReference type="SAM" id="MobiDB-lite"/>
    </source>
</evidence>
<dbReference type="SMART" id="SM00020">
    <property type="entry name" value="Tryp_SPc"/>
    <property type="match status" value="1"/>
</dbReference>
<organism evidence="8">
    <name type="scientific">Musca domestica</name>
    <name type="common">House fly</name>
    <dbReference type="NCBI Taxonomy" id="7370"/>
    <lineage>
        <taxon>Eukaryota</taxon>
        <taxon>Metazoa</taxon>
        <taxon>Ecdysozoa</taxon>
        <taxon>Arthropoda</taxon>
        <taxon>Hexapoda</taxon>
        <taxon>Insecta</taxon>
        <taxon>Pterygota</taxon>
        <taxon>Neoptera</taxon>
        <taxon>Endopterygota</taxon>
        <taxon>Diptera</taxon>
        <taxon>Brachycera</taxon>
        <taxon>Muscomorpha</taxon>
        <taxon>Muscoidea</taxon>
        <taxon>Muscidae</taxon>
        <taxon>Musca</taxon>
    </lineage>
</organism>
<dbReference type="PROSITE" id="PS50240">
    <property type="entry name" value="TRYPSIN_DOM"/>
    <property type="match status" value="1"/>
</dbReference>
<dbReference type="EnsemblMetazoa" id="MDOA013723-RB">
    <property type="protein sequence ID" value="MDOA013723-PB"/>
    <property type="gene ID" value="MDOA013723"/>
</dbReference>
<dbReference type="VEuPathDB" id="VectorBase:MDOMA2_002757"/>
<keyword evidence="3" id="KW-1015">Disulfide bond</keyword>
<dbReference type="InterPro" id="IPR001314">
    <property type="entry name" value="Peptidase_S1A"/>
</dbReference>
<feature type="region of interest" description="Disordered" evidence="6">
    <location>
        <begin position="1"/>
        <end position="29"/>
    </location>
</feature>
<dbReference type="Gene3D" id="2.40.10.10">
    <property type="entry name" value="Trypsin-like serine proteases"/>
    <property type="match status" value="1"/>
</dbReference>
<name>A0A1I8NC80_MUSDO</name>
<dbReference type="InterPro" id="IPR001254">
    <property type="entry name" value="Trypsin_dom"/>
</dbReference>
<dbReference type="Pfam" id="PF18322">
    <property type="entry name" value="CLIP_1"/>
    <property type="match status" value="1"/>
</dbReference>
<protein>
    <recommendedName>
        <fullName evidence="4">Phenoloxidase-activating factor 2</fullName>
    </recommendedName>
    <alternativeName>
        <fullName evidence="5">Prophenoloxidase-activating factor II</fullName>
    </alternativeName>
</protein>
<dbReference type="GO" id="GO:0004252">
    <property type="term" value="F:serine-type endopeptidase activity"/>
    <property type="evidence" value="ECO:0007669"/>
    <property type="project" value="InterPro"/>
</dbReference>
<keyword evidence="2" id="KW-0964">Secreted</keyword>
<dbReference type="CDD" id="cd00190">
    <property type="entry name" value="Tryp_SPc"/>
    <property type="match status" value="1"/>
</dbReference>
<evidence type="ECO:0000259" key="7">
    <source>
        <dbReference type="PROSITE" id="PS50240"/>
    </source>
</evidence>
<reference evidence="8" key="1">
    <citation type="submission" date="2020-05" db="UniProtKB">
        <authorList>
            <consortium name="EnsemblMetazoa"/>
        </authorList>
    </citation>
    <scope>IDENTIFICATION</scope>
    <source>
        <strain evidence="8">Aabys</strain>
    </source>
</reference>
<accession>A0A1I8NC80</accession>
<dbReference type="GO" id="GO:0006508">
    <property type="term" value="P:proteolysis"/>
    <property type="evidence" value="ECO:0007669"/>
    <property type="project" value="InterPro"/>
</dbReference>
<feature type="domain" description="Peptidase S1" evidence="7">
    <location>
        <begin position="137"/>
        <end position="392"/>
    </location>
</feature>
<evidence type="ECO:0000256" key="3">
    <source>
        <dbReference type="ARBA" id="ARBA00023157"/>
    </source>
</evidence>
<dbReference type="PANTHER" id="PTHR24258:SF129">
    <property type="entry name" value="LP15124P-RELATED"/>
    <property type="match status" value="1"/>
</dbReference>